<dbReference type="Proteomes" id="UP000004896">
    <property type="component" value="Unassembled WGS sequence"/>
</dbReference>
<gene>
    <name evidence="1" type="ORF">HMPREF9192_0582</name>
</gene>
<dbReference type="EMBL" id="AEKO01000007">
    <property type="protein sequence ID" value="EFQ59435.1"/>
    <property type="molecule type" value="Genomic_DNA"/>
</dbReference>
<organism evidence="1 2">
    <name type="scientific">Streptococcus vestibularis F0396</name>
    <dbReference type="NCBI Taxonomy" id="904306"/>
    <lineage>
        <taxon>Bacteria</taxon>
        <taxon>Bacillati</taxon>
        <taxon>Bacillota</taxon>
        <taxon>Bacilli</taxon>
        <taxon>Lactobacillales</taxon>
        <taxon>Streptococcaceae</taxon>
        <taxon>Streptococcus</taxon>
    </lineage>
</organism>
<evidence type="ECO:0000313" key="2">
    <source>
        <dbReference type="Proteomes" id="UP000004896"/>
    </source>
</evidence>
<protein>
    <submittedName>
        <fullName evidence="1">Uncharacterized protein</fullName>
    </submittedName>
</protein>
<dbReference type="Gene3D" id="3.90.1720.10">
    <property type="entry name" value="endopeptidase domain like (from Nostoc punctiforme)"/>
    <property type="match status" value="1"/>
</dbReference>
<sequence length="54" mass="5903">MLGLTVAQTTDADSYTVQNEDLFFLITSQGYAVGSIVCWTDGRYGYVGYVKQVG</sequence>
<name>E3CQX2_STRVE</name>
<reference evidence="1 2" key="1">
    <citation type="submission" date="2010-10" db="EMBL/GenBank/DDBJ databases">
        <authorList>
            <person name="Durkin A.S."/>
            <person name="Madupu R."/>
            <person name="Torralba M."/>
            <person name="Gillis M."/>
            <person name="Methe B."/>
            <person name="Sutton G."/>
            <person name="Nelson K.E."/>
        </authorList>
    </citation>
    <scope>NUCLEOTIDE SEQUENCE [LARGE SCALE GENOMIC DNA]</scope>
    <source>
        <strain evidence="1 2">F0396</strain>
    </source>
</reference>
<evidence type="ECO:0000313" key="1">
    <source>
        <dbReference type="EMBL" id="EFQ59435.1"/>
    </source>
</evidence>
<comment type="caution">
    <text evidence="1">The sequence shown here is derived from an EMBL/GenBank/DDBJ whole genome shotgun (WGS) entry which is preliminary data.</text>
</comment>
<proteinExistence type="predicted"/>
<accession>E3CQX2</accession>
<dbReference type="AlphaFoldDB" id="E3CQX2"/>